<feature type="region of interest" description="Disordered" evidence="1">
    <location>
        <begin position="66"/>
        <end position="141"/>
    </location>
</feature>
<evidence type="ECO:0000313" key="3">
    <source>
        <dbReference type="Proteomes" id="UP001295444"/>
    </source>
</evidence>
<accession>A0AAD1WJA4</accession>
<gene>
    <name evidence="2" type="ORF">PECUL_23A059552</name>
</gene>
<feature type="region of interest" description="Disordered" evidence="1">
    <location>
        <begin position="585"/>
        <end position="621"/>
    </location>
</feature>
<evidence type="ECO:0000256" key="1">
    <source>
        <dbReference type="SAM" id="MobiDB-lite"/>
    </source>
</evidence>
<protein>
    <submittedName>
        <fullName evidence="2">Uncharacterized protein</fullName>
    </submittedName>
</protein>
<organism evidence="2 3">
    <name type="scientific">Pelobates cultripes</name>
    <name type="common">Western spadefoot toad</name>
    <dbReference type="NCBI Taxonomy" id="61616"/>
    <lineage>
        <taxon>Eukaryota</taxon>
        <taxon>Metazoa</taxon>
        <taxon>Chordata</taxon>
        <taxon>Craniata</taxon>
        <taxon>Vertebrata</taxon>
        <taxon>Euteleostomi</taxon>
        <taxon>Amphibia</taxon>
        <taxon>Batrachia</taxon>
        <taxon>Anura</taxon>
        <taxon>Pelobatoidea</taxon>
        <taxon>Pelobatidae</taxon>
        <taxon>Pelobates</taxon>
    </lineage>
</organism>
<proteinExistence type="predicted"/>
<feature type="compositionally biased region" description="Low complexity" evidence="1">
    <location>
        <begin position="90"/>
        <end position="101"/>
    </location>
</feature>
<dbReference type="Proteomes" id="UP001295444">
    <property type="component" value="Chromosome 07"/>
</dbReference>
<evidence type="ECO:0000313" key="2">
    <source>
        <dbReference type="EMBL" id="CAH2308052.1"/>
    </source>
</evidence>
<dbReference type="EMBL" id="OW240918">
    <property type="protein sequence ID" value="CAH2308052.1"/>
    <property type="molecule type" value="Genomic_DNA"/>
</dbReference>
<keyword evidence="3" id="KW-1185">Reference proteome</keyword>
<sequence>MSTRETRVELAEMKNQADLGLLAILRARVIRKTRGQLAKQGAVSKRKSGTLMDLDEDGISFGRKESEKLDTLNKETSTSDGIQEATHTAGDTGTSSSGGDTEISHTDPPGNEGAGTQVKEKKLVQYRRQTRTRRSGPAAILSDVSTVKSPIGLEPQARQGGAYKVSLLNYLEPGRRGTPIFNKSQHLRRTSSTISRQRIGILSWSEDRWKWLQTVLCEMGPNSELREFRHIGISKAEKKKVTKEISECSFSILHVTKNHIKDLEDISPRKLKIVLVVFDGQGKNRSEMDRIRDRLSRLGVKHVISISKEEKSDYQKFQPDNYKKALERIQGQLSKLEKLVSETVNDDENTGMEDLPICDMEQKSSSPYSIGIFSRSAESDYKWLKILLQSEGFRDQGTGVQSFHISNNGLLQFIEDVSLCKIGILYHTKNRGGINVTDVTDSLYDEELKLMSGLLGWDNVYVVIDDLEDSSPNEKKKILDNQPSIKKYAYDTSDASSPEELIASPLEEGRIRAHHVRAPEERGTDRWRFTTLASLTLSACLAWKDSDYSAQRVLCEINSMQEDPETGIGATPGSAEDAWKSYNERNKPVQPHGLKSEESPAGVPQVSVSGSPTEPPENERTGYTESKVKICYWDPNTDISWLENHLTSSSSMRIRMDNVKENEWNDIIDTSHTIICYYEDLTRTWGHMSKFQKQCIARKGRQSVAVVVGENENELKKKKTQWMENLAGCRLFLFTKNEVAFLDPNTRRMEDTLNNMMEILKEESQPQSDLTASRWTLGNSTVKHSIGIISRQKDEFNWLKTSLNGKDKDGLFQFKHTEIPRGSEDKIKKKITEKISKYSYTIFLVSEKHVNDLKYIPAGNPRIKTGKKEVFAVIYDSENNGTDDIITRIKTGRTGINHVLQYSKNEKESYQRFRGQRTSEKAGERIRVQLSELKTLVSDTDSSNRVTQNTSSCNTLELAKKEQWRSLTHSQAKKGQKTPSSWTLGIFSRSAESDYEWLQTLLQSEGFRGQAPHVRSFYISNNGMAQFMEDVSECKFGILYHTKNRGGINITDVMDSLYDEELKLMSDNLGKDNVLVVIDDLEDSSPQERNRILHNQPSIRIYSSDLFLIAETRIEYEKIIKEQSEMTSL</sequence>
<name>A0AAD1WJA4_PELCU</name>
<feature type="compositionally biased region" description="Basic residues" evidence="1">
    <location>
        <begin position="124"/>
        <end position="134"/>
    </location>
</feature>
<dbReference type="AlphaFoldDB" id="A0AAD1WJA4"/>
<reference evidence="2" key="1">
    <citation type="submission" date="2022-03" db="EMBL/GenBank/DDBJ databases">
        <authorList>
            <person name="Alioto T."/>
            <person name="Alioto T."/>
            <person name="Gomez Garrido J."/>
        </authorList>
    </citation>
    <scope>NUCLEOTIDE SEQUENCE</scope>
</reference>